<name>A0ACC2L2Q2_PERAE</name>
<sequence>MNPSAIFHLTDMDTKIRSWFFLYVLLPLLFFSKSHLSTAAEILFLGQVLSGVQAISSKGGIFELGFFTPGGCKRRTPLQCGGNTFVDAEKDGFFVMRNVQLPGNQRSLTTVRSAKECELYCLNNCSCTAYAYDSSCFVWNGDLINLKQMSDGNVGGGDLYLRLAAIDLQVPLSEKTKGWVRGCKRRTPLQCGGNTFVDAEKDGFFVMRNVQLPGNQRSLTTVRSAKECELYCLNNCSCTAYAYDSSFSVWNGDLINLKQMLDGNVGGGDLYLRLAAIDLQGFDKHERYLAPKWISGVAITPKADVYSYGMMLFEIISGKRNAQLFGDGESSFFPCWAAEKIVKDEVLSLLDYRLDGITNIEELRRASRVACWCIQDNENDRPSMELVVQILEGERDVSMPPIPWSIKILTDNSSWISS</sequence>
<accession>A0ACC2L2Q2</accession>
<keyword evidence="2" id="KW-1185">Reference proteome</keyword>
<dbReference type="EMBL" id="CM056814">
    <property type="protein sequence ID" value="KAJ8627610.1"/>
    <property type="molecule type" value="Genomic_DNA"/>
</dbReference>
<comment type="caution">
    <text evidence="1">The sequence shown here is derived from an EMBL/GenBank/DDBJ whole genome shotgun (WGS) entry which is preliminary data.</text>
</comment>
<protein>
    <submittedName>
        <fullName evidence="1">Uncharacterized protein</fullName>
    </submittedName>
</protein>
<reference evidence="1 2" key="1">
    <citation type="journal article" date="2022" name="Hortic Res">
        <title>A haplotype resolved chromosomal level avocado genome allows analysis of novel avocado genes.</title>
        <authorList>
            <person name="Nath O."/>
            <person name="Fletcher S.J."/>
            <person name="Hayward A."/>
            <person name="Shaw L.M."/>
            <person name="Masouleh A.K."/>
            <person name="Furtado A."/>
            <person name="Henry R.J."/>
            <person name="Mitter N."/>
        </authorList>
    </citation>
    <scope>NUCLEOTIDE SEQUENCE [LARGE SCALE GENOMIC DNA]</scope>
    <source>
        <strain evidence="2">cv. Hass</strain>
    </source>
</reference>
<organism evidence="1 2">
    <name type="scientific">Persea americana</name>
    <name type="common">Avocado</name>
    <dbReference type="NCBI Taxonomy" id="3435"/>
    <lineage>
        <taxon>Eukaryota</taxon>
        <taxon>Viridiplantae</taxon>
        <taxon>Streptophyta</taxon>
        <taxon>Embryophyta</taxon>
        <taxon>Tracheophyta</taxon>
        <taxon>Spermatophyta</taxon>
        <taxon>Magnoliopsida</taxon>
        <taxon>Magnoliidae</taxon>
        <taxon>Laurales</taxon>
        <taxon>Lauraceae</taxon>
        <taxon>Persea</taxon>
    </lineage>
</organism>
<proteinExistence type="predicted"/>
<evidence type="ECO:0000313" key="2">
    <source>
        <dbReference type="Proteomes" id="UP001234297"/>
    </source>
</evidence>
<evidence type="ECO:0000313" key="1">
    <source>
        <dbReference type="EMBL" id="KAJ8627610.1"/>
    </source>
</evidence>
<dbReference type="Proteomes" id="UP001234297">
    <property type="component" value="Chromosome 6"/>
</dbReference>
<gene>
    <name evidence="1" type="ORF">MRB53_020917</name>
</gene>